<dbReference type="PROSITE" id="PS50294">
    <property type="entry name" value="WD_REPEATS_REGION"/>
    <property type="match status" value="1"/>
</dbReference>
<dbReference type="OMA" id="FRNINCN"/>
<dbReference type="GO" id="GO:0097361">
    <property type="term" value="C:cytosolic [4Fe-4S] assembly targeting complex"/>
    <property type="evidence" value="ECO:0007669"/>
    <property type="project" value="TreeGrafter"/>
</dbReference>
<comment type="caution">
    <text evidence="2">The sequence shown here is derived from an EMBL/GenBank/DDBJ whole genome shotgun (WGS) entry which is preliminary data.</text>
</comment>
<keyword evidence="3" id="KW-1185">Reference proteome</keyword>
<feature type="repeat" description="WD" evidence="1">
    <location>
        <begin position="261"/>
        <end position="292"/>
    </location>
</feature>
<dbReference type="InterPro" id="IPR001680">
    <property type="entry name" value="WD40_rpt"/>
</dbReference>
<sequence length="505" mass="60362">MLKLHQQLIHCPSHKEKIVSFNIEKHCPLNQRVLCKKCPTDGLKLDIEEVETLPQRNQLNEKHLQITSQFIQHINHQYNTLKQQIIEELDHFKKELDNFVHPIINQKEKFDYYLVPESTLTLKDFQELGQLLAENIVIEEDHFVLDFNKIVTQNHRQYIQSKFTDLELLLQFFRNINCNKQIEHQIQSRIQQQYEHNHQHTKLSKHSCQILQTNQNILSLGINYEESILILGLQDKAETIQDNLVVYQKNEQGNWELDQILQHHDSSVHHIYYSKKEDWFISVNMDSNIIFWRKQHNNWIQNKLKQEHLNFIWNVITSEAENIIVTCSEDSTVKIWFKHEDSIKCIQTLNRHIGPVYAIVLNNDNTVLCSGGEDKQLILWKFIEQQWEEFQVINVHSKKIMAIQFYGLKNIIVQFENYIQIIDRKSGQCIEQVNHNEYRISNLIYLNDQLINYDFNGNLLIWMKKEDNRWYIVLKQIYAHKIKCVYGRGNELYIGEGSKVHKMQL</sequence>
<accession>A0A8S1MAE4</accession>
<keyword evidence="1" id="KW-0853">WD repeat</keyword>
<dbReference type="PROSITE" id="PS50082">
    <property type="entry name" value="WD_REPEATS_2"/>
    <property type="match status" value="3"/>
</dbReference>
<evidence type="ECO:0000256" key="1">
    <source>
        <dbReference type="PROSITE-ProRule" id="PRU00221"/>
    </source>
</evidence>
<feature type="repeat" description="WD" evidence="1">
    <location>
        <begin position="349"/>
        <end position="381"/>
    </location>
</feature>
<dbReference type="EMBL" id="CAJJDM010000053">
    <property type="protein sequence ID" value="CAD8074753.1"/>
    <property type="molecule type" value="Genomic_DNA"/>
</dbReference>
<gene>
    <name evidence="2" type="ORF">PPRIM_AZ9-3.1.T0530134</name>
</gene>
<reference evidence="2" key="1">
    <citation type="submission" date="2021-01" db="EMBL/GenBank/DDBJ databases">
        <authorList>
            <consortium name="Genoscope - CEA"/>
            <person name="William W."/>
        </authorList>
    </citation>
    <scope>NUCLEOTIDE SEQUENCE</scope>
</reference>
<dbReference type="PANTHER" id="PTHR19920:SF0">
    <property type="entry name" value="CYTOSOLIC IRON-SULFUR PROTEIN ASSEMBLY PROTEIN CIAO1-RELATED"/>
    <property type="match status" value="1"/>
</dbReference>
<evidence type="ECO:0000313" key="3">
    <source>
        <dbReference type="Proteomes" id="UP000688137"/>
    </source>
</evidence>
<dbReference type="Proteomes" id="UP000688137">
    <property type="component" value="Unassembled WGS sequence"/>
</dbReference>
<dbReference type="GO" id="GO:0016226">
    <property type="term" value="P:iron-sulfur cluster assembly"/>
    <property type="evidence" value="ECO:0007669"/>
    <property type="project" value="TreeGrafter"/>
</dbReference>
<dbReference type="AlphaFoldDB" id="A0A8S1MAE4"/>
<dbReference type="PANTHER" id="PTHR19920">
    <property type="entry name" value="WD40 PROTEIN CIAO1"/>
    <property type="match status" value="1"/>
</dbReference>
<proteinExistence type="predicted"/>
<protein>
    <submittedName>
        <fullName evidence="2">Uncharacterized protein</fullName>
    </submittedName>
</protein>
<dbReference type="Pfam" id="PF00400">
    <property type="entry name" value="WD40"/>
    <property type="match status" value="3"/>
</dbReference>
<name>A0A8S1MAE4_PARPR</name>
<evidence type="ECO:0000313" key="2">
    <source>
        <dbReference type="EMBL" id="CAD8074753.1"/>
    </source>
</evidence>
<feature type="repeat" description="WD" evidence="1">
    <location>
        <begin position="305"/>
        <end position="336"/>
    </location>
</feature>
<dbReference type="SMART" id="SM00320">
    <property type="entry name" value="WD40"/>
    <property type="match status" value="3"/>
</dbReference>
<organism evidence="2 3">
    <name type="scientific">Paramecium primaurelia</name>
    <dbReference type="NCBI Taxonomy" id="5886"/>
    <lineage>
        <taxon>Eukaryota</taxon>
        <taxon>Sar</taxon>
        <taxon>Alveolata</taxon>
        <taxon>Ciliophora</taxon>
        <taxon>Intramacronucleata</taxon>
        <taxon>Oligohymenophorea</taxon>
        <taxon>Peniculida</taxon>
        <taxon>Parameciidae</taxon>
        <taxon>Paramecium</taxon>
    </lineage>
</organism>